<feature type="domain" description="Tc1-like transposase DDE" evidence="2">
    <location>
        <begin position="155"/>
        <end position="221"/>
    </location>
</feature>
<protein>
    <submittedName>
        <fullName evidence="3">Transposable element Tc1 transposase</fullName>
    </submittedName>
</protein>
<evidence type="ECO:0000313" key="3">
    <source>
        <dbReference type="EMBL" id="KFM65626.1"/>
    </source>
</evidence>
<evidence type="ECO:0000313" key="4">
    <source>
        <dbReference type="Proteomes" id="UP000054359"/>
    </source>
</evidence>
<keyword evidence="4" id="KW-1185">Reference proteome</keyword>
<dbReference type="AlphaFoldDB" id="A0A087TKI7"/>
<dbReference type="GO" id="GO:0003677">
    <property type="term" value="F:DNA binding"/>
    <property type="evidence" value="ECO:0007669"/>
    <property type="project" value="InterPro"/>
</dbReference>
<name>A0A087TKI7_STEMI</name>
<evidence type="ECO:0000259" key="2">
    <source>
        <dbReference type="Pfam" id="PF13358"/>
    </source>
</evidence>
<proteinExistence type="predicted"/>
<feature type="domain" description="Transposase Tc1-like" evidence="1">
    <location>
        <begin position="18"/>
        <end position="87"/>
    </location>
</feature>
<feature type="non-terminal residue" evidence="3">
    <location>
        <position position="296"/>
    </location>
</feature>
<dbReference type="PANTHER" id="PTHR23022">
    <property type="entry name" value="TRANSPOSABLE ELEMENT-RELATED"/>
    <property type="match status" value="1"/>
</dbReference>
<accession>A0A087TKI7</accession>
<dbReference type="OrthoDB" id="6471328at2759"/>
<dbReference type="OMA" id="PHTACIC"/>
<sequence>MGRMRGAGAVRVTSARVDRRIRRQRLAAPQVPCTAILQHVQDTLDIPMSTRTISRRSVERGLHSWRSLRRLPLTPKHKRQRLEWCRTGAMWMTEWRNVVLSDESRFCSSRDSRRIRVLRPCGDRSNPAVAVECPTVRQRGIMVWGAIAYDSRSPLVCIQGTMTAQRYLDNVLLQQDNARPHTACICQHALQGIQMLPWPPYSPDLSPIEHVWDVIGHRLQTLPLPRSEGELWQMVEREWRVIPQDIIRSLIESTPRRVSSCIAVRGVLHPTERTFSLCILTIILKCLQICVMIKLM</sequence>
<dbReference type="PANTHER" id="PTHR23022:SF135">
    <property type="entry name" value="SI:DKEY-77F5.3"/>
    <property type="match status" value="1"/>
</dbReference>
<dbReference type="InterPro" id="IPR052338">
    <property type="entry name" value="Transposase_5"/>
</dbReference>
<dbReference type="Pfam" id="PF01498">
    <property type="entry name" value="HTH_Tnp_Tc3_2"/>
    <property type="match status" value="1"/>
</dbReference>
<dbReference type="GO" id="GO:0015074">
    <property type="term" value="P:DNA integration"/>
    <property type="evidence" value="ECO:0007669"/>
    <property type="project" value="InterPro"/>
</dbReference>
<dbReference type="InterPro" id="IPR002492">
    <property type="entry name" value="Transposase_Tc1-like"/>
</dbReference>
<dbReference type="Pfam" id="PF13358">
    <property type="entry name" value="DDE_3"/>
    <property type="match status" value="1"/>
</dbReference>
<dbReference type="EMBL" id="KK115650">
    <property type="protein sequence ID" value="KFM65626.1"/>
    <property type="molecule type" value="Genomic_DNA"/>
</dbReference>
<evidence type="ECO:0000259" key="1">
    <source>
        <dbReference type="Pfam" id="PF01498"/>
    </source>
</evidence>
<dbReference type="STRING" id="407821.A0A087TKI7"/>
<reference evidence="3 4" key="1">
    <citation type="submission" date="2013-11" db="EMBL/GenBank/DDBJ databases">
        <title>Genome sequencing of Stegodyphus mimosarum.</title>
        <authorList>
            <person name="Bechsgaard J."/>
        </authorList>
    </citation>
    <scope>NUCLEOTIDE SEQUENCE [LARGE SCALE GENOMIC DNA]</scope>
</reference>
<gene>
    <name evidence="3" type="ORF">X975_22152</name>
</gene>
<dbReference type="Gene3D" id="3.30.420.10">
    <property type="entry name" value="Ribonuclease H-like superfamily/Ribonuclease H"/>
    <property type="match status" value="1"/>
</dbReference>
<organism evidence="3 4">
    <name type="scientific">Stegodyphus mimosarum</name>
    <name type="common">African social velvet spider</name>
    <dbReference type="NCBI Taxonomy" id="407821"/>
    <lineage>
        <taxon>Eukaryota</taxon>
        <taxon>Metazoa</taxon>
        <taxon>Ecdysozoa</taxon>
        <taxon>Arthropoda</taxon>
        <taxon>Chelicerata</taxon>
        <taxon>Arachnida</taxon>
        <taxon>Araneae</taxon>
        <taxon>Araneomorphae</taxon>
        <taxon>Entelegynae</taxon>
        <taxon>Eresoidea</taxon>
        <taxon>Eresidae</taxon>
        <taxon>Stegodyphus</taxon>
    </lineage>
</organism>
<dbReference type="GO" id="GO:0006313">
    <property type="term" value="P:DNA transposition"/>
    <property type="evidence" value="ECO:0007669"/>
    <property type="project" value="InterPro"/>
</dbReference>
<dbReference type="Proteomes" id="UP000054359">
    <property type="component" value="Unassembled WGS sequence"/>
</dbReference>
<dbReference type="InterPro" id="IPR038717">
    <property type="entry name" value="Tc1-like_DDE_dom"/>
</dbReference>
<dbReference type="InterPro" id="IPR036397">
    <property type="entry name" value="RNaseH_sf"/>
</dbReference>